<feature type="compositionally biased region" description="Basic and acidic residues" evidence="1">
    <location>
        <begin position="1"/>
        <end position="13"/>
    </location>
</feature>
<evidence type="ECO:0000256" key="1">
    <source>
        <dbReference type="SAM" id="MobiDB-lite"/>
    </source>
</evidence>
<accession>G2YBR6</accession>
<gene>
    <name evidence="2" type="ORF">BofuT4_P100610.1</name>
</gene>
<dbReference type="AlphaFoldDB" id="G2YBR6"/>
<name>G2YBR6_BOTF4</name>
<proteinExistence type="predicted"/>
<organism evidence="2 3">
    <name type="scientific">Botryotinia fuckeliana (strain T4)</name>
    <name type="common">Noble rot fungus</name>
    <name type="synonym">Botrytis cinerea</name>
    <dbReference type="NCBI Taxonomy" id="999810"/>
    <lineage>
        <taxon>Eukaryota</taxon>
        <taxon>Fungi</taxon>
        <taxon>Dikarya</taxon>
        <taxon>Ascomycota</taxon>
        <taxon>Pezizomycotina</taxon>
        <taxon>Leotiomycetes</taxon>
        <taxon>Helotiales</taxon>
        <taxon>Sclerotiniaceae</taxon>
        <taxon>Botrytis</taxon>
    </lineage>
</organism>
<dbReference type="STRING" id="999810.G2YBR6"/>
<reference evidence="3" key="1">
    <citation type="journal article" date="2011" name="PLoS Genet.">
        <title>Genomic analysis of the necrotrophic fungal pathogens Sclerotinia sclerotiorum and Botrytis cinerea.</title>
        <authorList>
            <person name="Amselem J."/>
            <person name="Cuomo C.A."/>
            <person name="van Kan J.A."/>
            <person name="Viaud M."/>
            <person name="Benito E.P."/>
            <person name="Couloux A."/>
            <person name="Coutinho P.M."/>
            <person name="de Vries R.P."/>
            <person name="Dyer P.S."/>
            <person name="Fillinger S."/>
            <person name="Fournier E."/>
            <person name="Gout L."/>
            <person name="Hahn M."/>
            <person name="Kohn L."/>
            <person name="Lapalu N."/>
            <person name="Plummer K.M."/>
            <person name="Pradier J.M."/>
            <person name="Quevillon E."/>
            <person name="Sharon A."/>
            <person name="Simon A."/>
            <person name="ten Have A."/>
            <person name="Tudzynski B."/>
            <person name="Tudzynski P."/>
            <person name="Wincker P."/>
            <person name="Andrew M."/>
            <person name="Anthouard V."/>
            <person name="Beever R.E."/>
            <person name="Beffa R."/>
            <person name="Benoit I."/>
            <person name="Bouzid O."/>
            <person name="Brault B."/>
            <person name="Chen Z."/>
            <person name="Choquer M."/>
            <person name="Collemare J."/>
            <person name="Cotton P."/>
            <person name="Danchin E.G."/>
            <person name="Da Silva C."/>
            <person name="Gautier A."/>
            <person name="Giraud C."/>
            <person name="Giraud T."/>
            <person name="Gonzalez C."/>
            <person name="Grossetete S."/>
            <person name="Guldener U."/>
            <person name="Henrissat B."/>
            <person name="Howlett B.J."/>
            <person name="Kodira C."/>
            <person name="Kretschmer M."/>
            <person name="Lappartient A."/>
            <person name="Leroch M."/>
            <person name="Levis C."/>
            <person name="Mauceli E."/>
            <person name="Neuveglise C."/>
            <person name="Oeser B."/>
            <person name="Pearson M."/>
            <person name="Poulain J."/>
            <person name="Poussereau N."/>
            <person name="Quesneville H."/>
            <person name="Rascle C."/>
            <person name="Schumacher J."/>
            <person name="Segurens B."/>
            <person name="Sexton A."/>
            <person name="Silva E."/>
            <person name="Sirven C."/>
            <person name="Soanes D.M."/>
            <person name="Talbot N.J."/>
            <person name="Templeton M."/>
            <person name="Yandava C."/>
            <person name="Yarden O."/>
            <person name="Zeng Q."/>
            <person name="Rollins J.A."/>
            <person name="Lebrun M.H."/>
            <person name="Dickman M."/>
        </authorList>
    </citation>
    <scope>NUCLEOTIDE SEQUENCE [LARGE SCALE GENOMIC DNA]</scope>
    <source>
        <strain evidence="3">T4</strain>
    </source>
</reference>
<feature type="region of interest" description="Disordered" evidence="1">
    <location>
        <begin position="1"/>
        <end position="80"/>
    </location>
</feature>
<protein>
    <submittedName>
        <fullName evidence="2">Uncharacterized protein</fullName>
    </submittedName>
</protein>
<dbReference type="InParanoid" id="G2YBR6"/>
<dbReference type="HOGENOM" id="CLU_2589467_0_0_1"/>
<dbReference type="EMBL" id="FQ790313">
    <property type="protein sequence ID" value="CCD34657.1"/>
    <property type="molecule type" value="Genomic_DNA"/>
</dbReference>
<sequence>MSLDEYPRPEIRISDPPPRNPRRVSGPPPVPPKTPINGERPGDAMQRRPIGNGNGIVAPYPLEDGPPPVVNMARKPNYGR</sequence>
<evidence type="ECO:0000313" key="2">
    <source>
        <dbReference type="EMBL" id="CCD34657.1"/>
    </source>
</evidence>
<dbReference type="Proteomes" id="UP000008177">
    <property type="component" value="Unplaced contigs"/>
</dbReference>
<evidence type="ECO:0000313" key="3">
    <source>
        <dbReference type="Proteomes" id="UP000008177"/>
    </source>
</evidence>